<dbReference type="AlphaFoldDB" id="A0AAC9K6P6"/>
<dbReference type="RefSeq" id="WP_157692529.1">
    <property type="nucleotide sequence ID" value="NZ_CP018191.1"/>
</dbReference>
<reference evidence="3" key="1">
    <citation type="submission" date="2016-11" db="EMBL/GenBank/DDBJ databases">
        <title>Comparative genomic and phenotypic analysis of Granulibacter bethesdensis clinical isolates from patients with chronic granulomatous disease.</title>
        <authorList>
            <person name="Zarember K.A."/>
            <person name="Porcella S.F."/>
            <person name="Chu J."/>
            <person name="Ding L."/>
            <person name="Dahlstrom E."/>
            <person name="Barbian K."/>
            <person name="Martens C."/>
            <person name="Sykora L."/>
            <person name="Kramer S."/>
            <person name="Pettinato A.M."/>
            <person name="Hong H."/>
            <person name="Wald G."/>
            <person name="Berg L.J."/>
            <person name="Rogge L.S."/>
            <person name="Greenberg D.E."/>
            <person name="Falcone E.L."/>
            <person name="Neves J.F."/>
            <person name="Simoes M.J."/>
            <person name="Casal M."/>
            <person name="Rodriguez-Lopez F.C."/>
            <person name="Zelazny A."/>
            <person name="Gallin J.I."/>
            <person name="Holland S.M."/>
        </authorList>
    </citation>
    <scope>NUCLEOTIDE SEQUENCE [LARGE SCALE GENOMIC DNA]</scope>
    <source>
        <strain evidence="3">NIH9.1</strain>
    </source>
</reference>
<dbReference type="EMBL" id="CP018191">
    <property type="protein sequence ID" value="APH53770.1"/>
    <property type="molecule type" value="Genomic_DNA"/>
</dbReference>
<protein>
    <submittedName>
        <fullName evidence="2">Efflux protein</fullName>
    </submittedName>
</protein>
<dbReference type="Proteomes" id="UP000182373">
    <property type="component" value="Chromosome"/>
</dbReference>
<evidence type="ECO:0000313" key="2">
    <source>
        <dbReference type="EMBL" id="APH53770.1"/>
    </source>
</evidence>
<gene>
    <name evidence="2" type="ORF">GbCGDNIH9_0527</name>
</gene>
<organism evidence="2 3">
    <name type="scientific">Granulibacter bethesdensis</name>
    <dbReference type="NCBI Taxonomy" id="364410"/>
    <lineage>
        <taxon>Bacteria</taxon>
        <taxon>Pseudomonadati</taxon>
        <taxon>Pseudomonadota</taxon>
        <taxon>Alphaproteobacteria</taxon>
        <taxon>Acetobacterales</taxon>
        <taxon>Acetobacteraceae</taxon>
        <taxon>Granulibacter</taxon>
    </lineage>
</organism>
<evidence type="ECO:0000313" key="3">
    <source>
        <dbReference type="Proteomes" id="UP000182373"/>
    </source>
</evidence>
<evidence type="ECO:0000256" key="1">
    <source>
        <dbReference type="ARBA" id="ARBA00022729"/>
    </source>
</evidence>
<proteinExistence type="predicted"/>
<dbReference type="PANTHER" id="PTHR30006:SF25">
    <property type="entry name" value="PHOSPHOGLYCERATE TRANSPORT REGULATORY PROTEIN PGTC"/>
    <property type="match status" value="1"/>
</dbReference>
<dbReference type="GO" id="GO:0030288">
    <property type="term" value="C:outer membrane-bounded periplasmic space"/>
    <property type="evidence" value="ECO:0007669"/>
    <property type="project" value="TreeGrafter"/>
</dbReference>
<dbReference type="SUPFAM" id="SSF53850">
    <property type="entry name" value="Periplasmic binding protein-like II"/>
    <property type="match status" value="1"/>
</dbReference>
<sequence length="399" mass="43799">MAGYKTGSSLPGRRMALAWAASLLTGAHTAWGREEGRGSILHRALPRTPHVPPAVAFDATASLLHRVVMGCSGEDYASAVQAVAGQRLERLQTRLVVDVTDTLPRMESIRQARTLLRPAPCDVLLLDDIAMYTLSLIQPFRPATPQFLPALIGVEPDLRLPYAVPQMQSGLVIVRRASLTKDMVLLRYGDLASPRLHGRVGFSDAQYLQVMGAATLAMGGSMTYYAPGLTWLRRLRHHGARSYPSDEALGNALRTGEIVAALTLQANAVIWQQMVGDLSWHAAEEGVIPVMMQAAMLRGDADPAAAALACNMLLEPQVQTDLMHRTGFLPTVTSLLEDHETIQAYGFSTYQRDRFQWPVYAYLAGEMMALWKQWIAVFDARPVRPAHRPAGHPKPVVRP</sequence>
<keyword evidence="1" id="KW-0732">Signal</keyword>
<name>A0AAC9K6P6_9PROT</name>
<dbReference type="Gene3D" id="3.40.190.10">
    <property type="entry name" value="Periplasmic binding protein-like II"/>
    <property type="match status" value="2"/>
</dbReference>
<accession>A0AAC9K6P6</accession>
<dbReference type="PANTHER" id="PTHR30006">
    <property type="entry name" value="THIAMINE-BINDING PERIPLASMIC PROTEIN-RELATED"/>
    <property type="match status" value="1"/>
</dbReference>